<dbReference type="PRINTS" id="PR00175">
    <property type="entry name" value="NAALASMPORT"/>
</dbReference>
<organism evidence="9 10">
    <name type="scientific">Enterocloster alcoholdehydrogenati</name>
    <dbReference type="NCBI Taxonomy" id="2547410"/>
    <lineage>
        <taxon>Bacteria</taxon>
        <taxon>Bacillati</taxon>
        <taxon>Bacillota</taxon>
        <taxon>Clostridia</taxon>
        <taxon>Lachnospirales</taxon>
        <taxon>Lachnospiraceae</taxon>
        <taxon>Enterocloster</taxon>
    </lineage>
</organism>
<evidence type="ECO:0000256" key="8">
    <source>
        <dbReference type="RuleBase" id="RU363064"/>
    </source>
</evidence>
<dbReference type="PANTHER" id="PTHR30330">
    <property type="entry name" value="AGSS FAMILY TRANSPORTER, SODIUM-ALANINE"/>
    <property type="match status" value="1"/>
</dbReference>
<dbReference type="Pfam" id="PF01235">
    <property type="entry name" value="Na_Ala_symp"/>
    <property type="match status" value="1"/>
</dbReference>
<keyword evidence="3 8" id="KW-0813">Transport</keyword>
<accession>A0ABQ0AUE9</accession>
<feature type="transmembrane region" description="Helical" evidence="8">
    <location>
        <begin position="367"/>
        <end position="387"/>
    </location>
</feature>
<evidence type="ECO:0000256" key="7">
    <source>
        <dbReference type="ARBA" id="ARBA00023136"/>
    </source>
</evidence>
<evidence type="ECO:0000313" key="10">
    <source>
        <dbReference type="Proteomes" id="UP001600894"/>
    </source>
</evidence>
<keyword evidence="5 8" id="KW-0812">Transmembrane</keyword>
<keyword evidence="10" id="KW-1185">Reference proteome</keyword>
<feature type="transmembrane region" description="Helical" evidence="8">
    <location>
        <begin position="316"/>
        <end position="337"/>
    </location>
</feature>
<feature type="transmembrane region" description="Helical" evidence="8">
    <location>
        <begin position="108"/>
        <end position="131"/>
    </location>
</feature>
<comment type="subcellular location">
    <subcellularLocation>
        <location evidence="1 8">Cell membrane</location>
        <topology evidence="1 8">Multi-pass membrane protein</topology>
    </subcellularLocation>
</comment>
<feature type="transmembrane region" description="Helical" evidence="8">
    <location>
        <begin position="436"/>
        <end position="457"/>
    </location>
</feature>
<feature type="transmembrane region" description="Helical" evidence="8">
    <location>
        <begin position="193"/>
        <end position="212"/>
    </location>
</feature>
<sequence>MKWLEQAHRMVWGPWTLGIFLGTGLFLTVKCRFFQFRGFFFWWRSTVGSLFKSQDNDPCKKTQKNPPHSRETISQFQSVCTALAATVGTGNIAGVATALTAGGPGALFWMWVSAFIGMITAYAETSLGIRYRCRDAAGRFVCGPFLYMERGLNVPFLGILYSFLCLMCSLGMGSMVQANSAVSAVSFTWKLPLWLAGLIFAILTAAVIRGGIGRIGHVAERMVPAAAGIYIIFSLIVILSCLPVLPQVIKHILSSAFEFKAAAGGTAGFAVSRSLRYGIARGVFSNEAGLGTLAILHGPAEHTTPHEQGMWAMFEVFFDTVILCTLTALVILCITETGGLGLEAIPYQGSALAAWAFKSRLGPGGEYLISASIAVFAFATVIAWFYLGKQAAAYLSSRRCLPSLFADWLYPILFLTAVAAGSLIRSESVWLFSDLWNGLMAFPNLTALLFLSGEISLPAGWRHPASGD</sequence>
<keyword evidence="7 8" id="KW-0472">Membrane</keyword>
<comment type="similarity">
    <text evidence="2 8">Belongs to the alanine or glycine:cation symporter (AGCS) (TC 2.A.25) family.</text>
</comment>
<feature type="transmembrane region" description="Helical" evidence="8">
    <location>
        <begin position="408"/>
        <end position="424"/>
    </location>
</feature>
<dbReference type="Proteomes" id="UP001600894">
    <property type="component" value="Unassembled WGS sequence"/>
</dbReference>
<keyword evidence="4 8" id="KW-1003">Cell membrane</keyword>
<protein>
    <submittedName>
        <fullName evidence="9">Sodium:alanine symporter family protein</fullName>
    </submittedName>
</protein>
<keyword evidence="6 8" id="KW-1133">Transmembrane helix</keyword>
<evidence type="ECO:0000256" key="3">
    <source>
        <dbReference type="ARBA" id="ARBA00022448"/>
    </source>
</evidence>
<evidence type="ECO:0000256" key="6">
    <source>
        <dbReference type="ARBA" id="ARBA00022989"/>
    </source>
</evidence>
<feature type="transmembrane region" description="Helical" evidence="8">
    <location>
        <begin position="12"/>
        <end position="29"/>
    </location>
</feature>
<feature type="transmembrane region" description="Helical" evidence="8">
    <location>
        <begin position="79"/>
        <end position="102"/>
    </location>
</feature>
<dbReference type="NCBIfam" id="TIGR00835">
    <property type="entry name" value="agcS"/>
    <property type="match status" value="1"/>
</dbReference>
<comment type="caution">
    <text evidence="9">The sequence shown here is derived from an EMBL/GenBank/DDBJ whole genome shotgun (WGS) entry which is preliminary data.</text>
</comment>
<evidence type="ECO:0000256" key="4">
    <source>
        <dbReference type="ARBA" id="ARBA00022475"/>
    </source>
</evidence>
<feature type="transmembrane region" description="Helical" evidence="8">
    <location>
        <begin position="224"/>
        <end position="245"/>
    </location>
</feature>
<keyword evidence="8" id="KW-0769">Symport</keyword>
<proteinExistence type="inferred from homology"/>
<evidence type="ECO:0000256" key="1">
    <source>
        <dbReference type="ARBA" id="ARBA00004651"/>
    </source>
</evidence>
<evidence type="ECO:0000256" key="5">
    <source>
        <dbReference type="ARBA" id="ARBA00022692"/>
    </source>
</evidence>
<dbReference type="InterPro" id="IPR001463">
    <property type="entry name" value="Na/Ala_symport"/>
</dbReference>
<name>A0ABQ0AUE9_9FIRM</name>
<dbReference type="EMBL" id="BAABXL010000001">
    <property type="protein sequence ID" value="GAA6267651.1"/>
    <property type="molecule type" value="Genomic_DNA"/>
</dbReference>
<evidence type="ECO:0000256" key="2">
    <source>
        <dbReference type="ARBA" id="ARBA00009261"/>
    </source>
</evidence>
<feature type="transmembrane region" description="Helical" evidence="8">
    <location>
        <begin position="152"/>
        <end position="173"/>
    </location>
</feature>
<dbReference type="Gene3D" id="1.20.1740.10">
    <property type="entry name" value="Amino acid/polyamine transporter I"/>
    <property type="match status" value="1"/>
</dbReference>
<dbReference type="PROSITE" id="PS00873">
    <property type="entry name" value="NA_ALANINE_SYMP"/>
    <property type="match status" value="1"/>
</dbReference>
<dbReference type="PANTHER" id="PTHR30330:SF3">
    <property type="entry name" value="TRANSCRIPTIONAL REGULATOR, LRP FAMILY"/>
    <property type="match status" value="1"/>
</dbReference>
<gene>
    <name evidence="9" type="ORF">F130042H8_07110</name>
</gene>
<dbReference type="RefSeq" id="WP_176254179.1">
    <property type="nucleotide sequence ID" value="NZ_BAABXL010000001.1"/>
</dbReference>
<evidence type="ECO:0000313" key="9">
    <source>
        <dbReference type="EMBL" id="GAA6267651.1"/>
    </source>
</evidence>
<reference evidence="9 10" key="1">
    <citation type="submission" date="2024-04" db="EMBL/GenBank/DDBJ databases">
        <title>Defined microbial consortia suppress multidrug-resistant proinflammatory Enterobacteriaceae via ecological control.</title>
        <authorList>
            <person name="Furuichi M."/>
            <person name="Kawaguchi T."/>
            <person name="Pust M."/>
            <person name="Yasuma K."/>
            <person name="Plichta D."/>
            <person name="Hasegawa N."/>
            <person name="Ohya T."/>
            <person name="Bhattarai S."/>
            <person name="Sasajima S."/>
            <person name="Aoto Y."/>
            <person name="Tuganbaev T."/>
            <person name="Yaginuma M."/>
            <person name="Ueda M."/>
            <person name="Okahashi N."/>
            <person name="Amafuji K."/>
            <person name="Kiridooshi Y."/>
            <person name="Sugita K."/>
            <person name="Strazar M."/>
            <person name="Skelly A."/>
            <person name="Suda W."/>
            <person name="Hattori M."/>
            <person name="Nakamoto N."/>
            <person name="Caballero S."/>
            <person name="Norman J."/>
            <person name="Olle B."/>
            <person name="Tanoue T."/>
            <person name="Arita M."/>
            <person name="Bucci V."/>
            <person name="Atarashi K."/>
            <person name="Xavier R."/>
            <person name="Honda K."/>
        </authorList>
    </citation>
    <scope>NUCLEOTIDE SEQUENCE [LARGE SCALE GENOMIC DNA]</scope>
    <source>
        <strain evidence="10">f13</strain>
    </source>
</reference>